<comment type="subcellular location">
    <subcellularLocation>
        <location evidence="1">Cytoplasm</location>
        <location evidence="1">Cytoskeleton</location>
    </subcellularLocation>
</comment>
<dbReference type="AlphaFoldDB" id="A0A7S1J836"/>
<comment type="similarity">
    <text evidence="6">Belongs to the TRAFAC class myosin-kinesin ATPase superfamily. Kinesin family.</text>
</comment>
<dbReference type="GO" id="GO:0008017">
    <property type="term" value="F:microtubule binding"/>
    <property type="evidence" value="ECO:0007669"/>
    <property type="project" value="InterPro"/>
</dbReference>
<dbReference type="SMART" id="SM00129">
    <property type="entry name" value="KISc"/>
    <property type="match status" value="1"/>
</dbReference>
<dbReference type="SUPFAM" id="SSF52540">
    <property type="entry name" value="P-loop containing nucleoside triphosphate hydrolases"/>
    <property type="match status" value="1"/>
</dbReference>
<keyword evidence="6" id="KW-0547">Nucleotide-binding</keyword>
<dbReference type="PANTHER" id="PTHR47971">
    <property type="entry name" value="KINESIN-RELATED PROTEIN 6"/>
    <property type="match status" value="1"/>
</dbReference>
<keyword evidence="8" id="KW-0472">Membrane</keyword>
<dbReference type="GO" id="GO:0005874">
    <property type="term" value="C:microtubule"/>
    <property type="evidence" value="ECO:0007669"/>
    <property type="project" value="UniProtKB-KW"/>
</dbReference>
<evidence type="ECO:0000256" key="8">
    <source>
        <dbReference type="SAM" id="Phobius"/>
    </source>
</evidence>
<keyword evidence="5" id="KW-0206">Cytoskeleton</keyword>
<dbReference type="GO" id="GO:0005524">
    <property type="term" value="F:ATP binding"/>
    <property type="evidence" value="ECO:0007669"/>
    <property type="project" value="UniProtKB-UniRule"/>
</dbReference>
<feature type="region of interest" description="Disordered" evidence="7">
    <location>
        <begin position="209"/>
        <end position="232"/>
    </location>
</feature>
<dbReference type="EMBL" id="HBGA01124540">
    <property type="protein sequence ID" value="CAD9034813.1"/>
    <property type="molecule type" value="Transcribed_RNA"/>
</dbReference>
<proteinExistence type="inferred from homology"/>
<gene>
    <name evidence="10" type="ORF">EGYM00392_LOCUS45966</name>
</gene>
<evidence type="ECO:0000256" key="6">
    <source>
        <dbReference type="PROSITE-ProRule" id="PRU00283"/>
    </source>
</evidence>
<keyword evidence="6" id="KW-0067">ATP-binding</keyword>
<dbReference type="Gene3D" id="3.40.850.10">
    <property type="entry name" value="Kinesin motor domain"/>
    <property type="match status" value="1"/>
</dbReference>
<keyword evidence="2" id="KW-0963">Cytoplasm</keyword>
<keyword evidence="8" id="KW-0812">Transmembrane</keyword>
<dbReference type="PANTHER" id="PTHR47971:SF8">
    <property type="entry name" value="KINESIN-LIKE PROTEIN"/>
    <property type="match status" value="1"/>
</dbReference>
<protein>
    <recommendedName>
        <fullName evidence="9">Kinesin motor domain-containing protein</fullName>
    </recommendedName>
</protein>
<dbReference type="InterPro" id="IPR027640">
    <property type="entry name" value="Kinesin-like_fam"/>
</dbReference>
<accession>A0A7S1J836</accession>
<evidence type="ECO:0000259" key="9">
    <source>
        <dbReference type="PROSITE" id="PS50067"/>
    </source>
</evidence>
<feature type="transmembrane region" description="Helical" evidence="8">
    <location>
        <begin position="36"/>
        <end position="62"/>
    </location>
</feature>
<evidence type="ECO:0000256" key="2">
    <source>
        <dbReference type="ARBA" id="ARBA00022490"/>
    </source>
</evidence>
<evidence type="ECO:0000256" key="7">
    <source>
        <dbReference type="SAM" id="MobiDB-lite"/>
    </source>
</evidence>
<keyword evidence="4 6" id="KW-0505">Motor protein</keyword>
<evidence type="ECO:0000256" key="3">
    <source>
        <dbReference type="ARBA" id="ARBA00022701"/>
    </source>
</evidence>
<evidence type="ECO:0000256" key="1">
    <source>
        <dbReference type="ARBA" id="ARBA00004245"/>
    </source>
</evidence>
<organism evidence="10">
    <name type="scientific">Eutreptiella gymnastica</name>
    <dbReference type="NCBI Taxonomy" id="73025"/>
    <lineage>
        <taxon>Eukaryota</taxon>
        <taxon>Discoba</taxon>
        <taxon>Euglenozoa</taxon>
        <taxon>Euglenida</taxon>
        <taxon>Spirocuta</taxon>
        <taxon>Euglenophyceae</taxon>
        <taxon>Eutreptiales</taxon>
        <taxon>Eutreptiaceae</taxon>
        <taxon>Eutreptiella</taxon>
    </lineage>
</organism>
<keyword evidence="8" id="KW-1133">Transmembrane helix</keyword>
<sequence>MAVSSPSPSPSPPPAVLAFLEGIFEFWKGFNHPVEIPIWGLVMMGGVLLVALCGMAIMLYLLIKARRRARMNCTLEEITHQSSLRGNGRLSEVSQTTSDASEMQTKNQQFLQCVSVFGPSPANEETVLSSAVVEMVAEDVEDSVQGVPLPNQSPNVTMKVFPAPSHPGGLRSGTRADSPPEIPPPRRHTACIMPDLRQDALAALIPPPPARAQSGNAAKRTKVVKKQDSGPNTRINFDKRTSRLKNRAAFTAAIAKTNFLNKVTAGRLRHTAVQIYVRKRPLFEYELQEGEFDVVKVLPDLSRVVVHNALMQADMVGMQLVHAAFPTSAAFSDTDTNTTVYEEAARDLVFAAGQVCGTVGLVLMYGQTGSGKTHTMTSIEQQMAADLFRSLADDPFARVEVTVLEIIGKQGRDLLSSAGGLVTFSDSGDGGVVITGAVEASPSNPAELLAVFANAKRRRAVASTAINATSSRSHCVTTICVSKEGQQTGRLVMVDCAGSERKEDSNHHSVERQKEGAEINASIYALKECMRALVSKKEHVPFRANLLTRALKVNFTAPGARIAVIATVSPTATDTEHTLGTLRTVCSWYGCEDQIITDKQDVARIPQRR</sequence>
<feature type="binding site" evidence="6">
    <location>
        <begin position="366"/>
        <end position="373"/>
    </location>
    <ligand>
        <name>ATP</name>
        <dbReference type="ChEBI" id="CHEBI:30616"/>
    </ligand>
</feature>
<keyword evidence="3" id="KW-0493">Microtubule</keyword>
<dbReference type="InterPro" id="IPR001752">
    <property type="entry name" value="Kinesin_motor_dom"/>
</dbReference>
<feature type="region of interest" description="Disordered" evidence="7">
    <location>
        <begin position="163"/>
        <end position="187"/>
    </location>
</feature>
<name>A0A7S1J836_9EUGL</name>
<dbReference type="InterPro" id="IPR036961">
    <property type="entry name" value="Kinesin_motor_dom_sf"/>
</dbReference>
<dbReference type="GO" id="GO:0007018">
    <property type="term" value="P:microtubule-based movement"/>
    <property type="evidence" value="ECO:0007669"/>
    <property type="project" value="InterPro"/>
</dbReference>
<dbReference type="PRINTS" id="PR00380">
    <property type="entry name" value="KINESINHEAVY"/>
</dbReference>
<feature type="domain" description="Kinesin motor" evidence="9">
    <location>
        <begin position="272"/>
        <end position="591"/>
    </location>
</feature>
<reference evidence="10" key="1">
    <citation type="submission" date="2021-01" db="EMBL/GenBank/DDBJ databases">
        <authorList>
            <person name="Corre E."/>
            <person name="Pelletier E."/>
            <person name="Niang G."/>
            <person name="Scheremetjew M."/>
            <person name="Finn R."/>
            <person name="Kale V."/>
            <person name="Holt S."/>
            <person name="Cochrane G."/>
            <person name="Meng A."/>
            <person name="Brown T."/>
            <person name="Cohen L."/>
        </authorList>
    </citation>
    <scope>NUCLEOTIDE SEQUENCE</scope>
    <source>
        <strain evidence="10">NIES-381</strain>
    </source>
</reference>
<dbReference type="InterPro" id="IPR027417">
    <property type="entry name" value="P-loop_NTPase"/>
</dbReference>
<evidence type="ECO:0000313" key="10">
    <source>
        <dbReference type="EMBL" id="CAD9034813.1"/>
    </source>
</evidence>
<dbReference type="GO" id="GO:0007019">
    <property type="term" value="P:microtubule depolymerization"/>
    <property type="evidence" value="ECO:0007669"/>
    <property type="project" value="TreeGrafter"/>
</dbReference>
<dbReference type="GO" id="GO:0003777">
    <property type="term" value="F:microtubule motor activity"/>
    <property type="evidence" value="ECO:0007669"/>
    <property type="project" value="InterPro"/>
</dbReference>
<evidence type="ECO:0000256" key="4">
    <source>
        <dbReference type="ARBA" id="ARBA00023175"/>
    </source>
</evidence>
<dbReference type="Pfam" id="PF00225">
    <property type="entry name" value="Kinesin"/>
    <property type="match status" value="1"/>
</dbReference>
<evidence type="ECO:0000256" key="5">
    <source>
        <dbReference type="ARBA" id="ARBA00023212"/>
    </source>
</evidence>
<dbReference type="PROSITE" id="PS50067">
    <property type="entry name" value="KINESIN_MOTOR_2"/>
    <property type="match status" value="1"/>
</dbReference>